<dbReference type="Gene3D" id="2.60.40.10">
    <property type="entry name" value="Immunoglobulins"/>
    <property type="match status" value="1"/>
</dbReference>
<dbReference type="FunFam" id="2.60.40.10:FF:000037">
    <property type="entry name" value="Unc-5 netrin receptor C"/>
    <property type="match status" value="1"/>
</dbReference>
<dbReference type="InterPro" id="IPR036179">
    <property type="entry name" value="Ig-like_dom_sf"/>
</dbReference>
<keyword evidence="12" id="KW-1185">Reference proteome</keyword>
<evidence type="ECO:0000256" key="8">
    <source>
        <dbReference type="ARBA" id="ARBA00023319"/>
    </source>
</evidence>
<keyword evidence="7" id="KW-0325">Glycoprotein</keyword>
<keyword evidence="5" id="KW-1015">Disulfide bond</keyword>
<name>A0AAV2ASS6_9ARAC</name>
<evidence type="ECO:0000256" key="5">
    <source>
        <dbReference type="ARBA" id="ARBA00023157"/>
    </source>
</evidence>
<dbReference type="Pfam" id="PF25609">
    <property type="entry name" value="Unc5_NetrinR_N"/>
    <property type="match status" value="1"/>
</dbReference>
<feature type="chain" id="PRO_5043550542" description="Netrin receptor UNC5A-D-like N-terminal domain-containing protein" evidence="9">
    <location>
        <begin position="26"/>
        <end position="204"/>
    </location>
</feature>
<dbReference type="InterPro" id="IPR057755">
    <property type="entry name" value="UNC5A-D-like_N"/>
</dbReference>
<evidence type="ECO:0000256" key="6">
    <source>
        <dbReference type="ARBA" id="ARBA00023170"/>
    </source>
</evidence>
<evidence type="ECO:0000259" key="10">
    <source>
        <dbReference type="Pfam" id="PF25609"/>
    </source>
</evidence>
<reference evidence="11 12" key="1">
    <citation type="submission" date="2024-04" db="EMBL/GenBank/DDBJ databases">
        <authorList>
            <person name="Rising A."/>
            <person name="Reimegard J."/>
            <person name="Sonavane S."/>
            <person name="Akerstrom W."/>
            <person name="Nylinder S."/>
            <person name="Hedman E."/>
            <person name="Kallberg Y."/>
        </authorList>
    </citation>
    <scope>NUCLEOTIDE SEQUENCE [LARGE SCALE GENOMIC DNA]</scope>
</reference>
<dbReference type="GO" id="GO:0016020">
    <property type="term" value="C:membrane"/>
    <property type="evidence" value="ECO:0007669"/>
    <property type="project" value="UniProtKB-SubCell"/>
</dbReference>
<gene>
    <name evidence="11" type="ORF">LARSCL_LOCUS14578</name>
</gene>
<evidence type="ECO:0000256" key="2">
    <source>
        <dbReference type="ARBA" id="ARBA00009844"/>
    </source>
</evidence>
<keyword evidence="3" id="KW-0217">Developmental protein</keyword>
<evidence type="ECO:0000256" key="1">
    <source>
        <dbReference type="ARBA" id="ARBA00004479"/>
    </source>
</evidence>
<evidence type="ECO:0000256" key="4">
    <source>
        <dbReference type="ARBA" id="ARBA00023136"/>
    </source>
</evidence>
<evidence type="ECO:0000313" key="12">
    <source>
        <dbReference type="Proteomes" id="UP001497382"/>
    </source>
</evidence>
<dbReference type="EMBL" id="CAXIEN010000211">
    <property type="protein sequence ID" value="CAL1287017.1"/>
    <property type="molecule type" value="Genomic_DNA"/>
</dbReference>
<comment type="caution">
    <text evidence="11">The sequence shown here is derived from an EMBL/GenBank/DDBJ whole genome shotgun (WGS) entry which is preliminary data.</text>
</comment>
<organism evidence="11 12">
    <name type="scientific">Larinioides sclopetarius</name>
    <dbReference type="NCBI Taxonomy" id="280406"/>
    <lineage>
        <taxon>Eukaryota</taxon>
        <taxon>Metazoa</taxon>
        <taxon>Ecdysozoa</taxon>
        <taxon>Arthropoda</taxon>
        <taxon>Chelicerata</taxon>
        <taxon>Arachnida</taxon>
        <taxon>Araneae</taxon>
        <taxon>Araneomorphae</taxon>
        <taxon>Entelegynae</taxon>
        <taxon>Araneoidea</taxon>
        <taxon>Araneidae</taxon>
        <taxon>Larinioides</taxon>
    </lineage>
</organism>
<evidence type="ECO:0000313" key="11">
    <source>
        <dbReference type="EMBL" id="CAL1287017.1"/>
    </source>
</evidence>
<dbReference type="AlphaFoldDB" id="A0AAV2ASS6"/>
<sequence length="204" mass="22414">MHLIKSTSFLLSGFVMVLILTVVAAGQDAGGFFPVSPSIVRKGGDGLKSHSKLQVGQPEKHPVGELAVINGRVKFAGGFLLDPLPTEDPEPSTTPVFLEEPQDSYVIRNKPATLSCKARHALQVYFECNGRLAENRQHSVQQYVNPMTGVRQVEVSVDVTRGDVEKILAGDVYSCYCFAWSSTGRIRSRKAIITLACLWMMKDF</sequence>
<dbReference type="InterPro" id="IPR013783">
    <property type="entry name" value="Ig-like_fold"/>
</dbReference>
<feature type="domain" description="Netrin receptor UNC5A-D-like N-terminal" evidence="10">
    <location>
        <begin position="91"/>
        <end position="193"/>
    </location>
</feature>
<proteinExistence type="inferred from homology"/>
<protein>
    <recommendedName>
        <fullName evidence="10">Netrin receptor UNC5A-D-like N-terminal domain-containing protein</fullName>
    </recommendedName>
</protein>
<evidence type="ECO:0000256" key="3">
    <source>
        <dbReference type="ARBA" id="ARBA00022473"/>
    </source>
</evidence>
<feature type="signal peptide" evidence="9">
    <location>
        <begin position="1"/>
        <end position="25"/>
    </location>
</feature>
<evidence type="ECO:0000256" key="9">
    <source>
        <dbReference type="SAM" id="SignalP"/>
    </source>
</evidence>
<dbReference type="Proteomes" id="UP001497382">
    <property type="component" value="Unassembled WGS sequence"/>
</dbReference>
<keyword evidence="9" id="KW-0732">Signal</keyword>
<dbReference type="SUPFAM" id="SSF48726">
    <property type="entry name" value="Immunoglobulin"/>
    <property type="match status" value="1"/>
</dbReference>
<accession>A0AAV2ASS6</accession>
<keyword evidence="4" id="KW-0472">Membrane</keyword>
<keyword evidence="8" id="KW-0393">Immunoglobulin domain</keyword>
<evidence type="ECO:0000256" key="7">
    <source>
        <dbReference type="ARBA" id="ARBA00023180"/>
    </source>
</evidence>
<comment type="similarity">
    <text evidence="2">Belongs to the unc-5 family.</text>
</comment>
<comment type="subcellular location">
    <subcellularLocation>
        <location evidence="1">Membrane</location>
        <topology evidence="1">Single-pass type I membrane protein</topology>
    </subcellularLocation>
</comment>
<keyword evidence="6" id="KW-0675">Receptor</keyword>